<dbReference type="Gene3D" id="1.20.1720.10">
    <property type="entry name" value="Multidrug resistance protein D"/>
    <property type="match status" value="1"/>
</dbReference>
<feature type="transmembrane region" description="Helical" evidence="7">
    <location>
        <begin position="309"/>
        <end position="328"/>
    </location>
</feature>
<evidence type="ECO:0000313" key="9">
    <source>
        <dbReference type="EMBL" id="KAL1872677.1"/>
    </source>
</evidence>
<dbReference type="PANTHER" id="PTHR23502">
    <property type="entry name" value="MAJOR FACILITATOR SUPERFAMILY"/>
    <property type="match status" value="1"/>
</dbReference>
<feature type="transmembrane region" description="Helical" evidence="7">
    <location>
        <begin position="100"/>
        <end position="120"/>
    </location>
</feature>
<feature type="transmembrane region" description="Helical" evidence="7">
    <location>
        <begin position="221"/>
        <end position="240"/>
    </location>
</feature>
<reference evidence="9 10" key="1">
    <citation type="journal article" date="2024" name="IMA Fungus">
        <title>IMA Genome - F19 : A genome assembly and annotation guide to empower mycologists, including annotated draft genome sequences of Ceratocystis pirilliformis, Diaporthe australafricana, Fusarium ophioides, Paecilomyces lecythidis, and Sporothrix stenoceras.</title>
        <authorList>
            <person name="Aylward J."/>
            <person name="Wilson A.M."/>
            <person name="Visagie C.M."/>
            <person name="Spraker J."/>
            <person name="Barnes I."/>
            <person name="Buitendag C."/>
            <person name="Ceriani C."/>
            <person name="Del Mar Angel L."/>
            <person name="du Plessis D."/>
            <person name="Fuchs T."/>
            <person name="Gasser K."/>
            <person name="Kramer D."/>
            <person name="Li W."/>
            <person name="Munsamy K."/>
            <person name="Piso A."/>
            <person name="Price J.L."/>
            <person name="Sonnekus B."/>
            <person name="Thomas C."/>
            <person name="van der Nest A."/>
            <person name="van Dijk A."/>
            <person name="van Heerden A."/>
            <person name="van Vuuren N."/>
            <person name="Yilmaz N."/>
            <person name="Duong T.A."/>
            <person name="van der Merwe N.A."/>
            <person name="Wingfield M.J."/>
            <person name="Wingfield B.D."/>
        </authorList>
    </citation>
    <scope>NUCLEOTIDE SEQUENCE [LARGE SCALE GENOMIC DNA]</scope>
    <source>
        <strain evidence="9 10">CMW 18300</strain>
    </source>
</reference>
<dbReference type="SUPFAM" id="SSF103473">
    <property type="entry name" value="MFS general substrate transporter"/>
    <property type="match status" value="1"/>
</dbReference>
<dbReference type="InterPro" id="IPR020846">
    <property type="entry name" value="MFS_dom"/>
</dbReference>
<gene>
    <name evidence="9" type="ORF">Daus18300_004223</name>
</gene>
<feature type="transmembrane region" description="Helical" evidence="7">
    <location>
        <begin position="190"/>
        <end position="209"/>
    </location>
</feature>
<evidence type="ECO:0000256" key="3">
    <source>
        <dbReference type="ARBA" id="ARBA00022692"/>
    </source>
</evidence>
<evidence type="ECO:0000256" key="1">
    <source>
        <dbReference type="ARBA" id="ARBA00004141"/>
    </source>
</evidence>
<evidence type="ECO:0000256" key="7">
    <source>
        <dbReference type="SAM" id="Phobius"/>
    </source>
</evidence>
<feature type="transmembrane region" description="Helical" evidence="7">
    <location>
        <begin position="340"/>
        <end position="361"/>
    </location>
</feature>
<feature type="transmembrane region" description="Helical" evidence="7">
    <location>
        <begin position="490"/>
        <end position="515"/>
    </location>
</feature>
<feature type="transmembrane region" description="Helical" evidence="7">
    <location>
        <begin position="132"/>
        <end position="149"/>
    </location>
</feature>
<feature type="region of interest" description="Disordered" evidence="6">
    <location>
        <begin position="524"/>
        <end position="544"/>
    </location>
</feature>
<evidence type="ECO:0000256" key="4">
    <source>
        <dbReference type="ARBA" id="ARBA00022989"/>
    </source>
</evidence>
<dbReference type="Pfam" id="PF07690">
    <property type="entry name" value="MFS_1"/>
    <property type="match status" value="1"/>
</dbReference>
<keyword evidence="5 7" id="KW-0472">Membrane</keyword>
<comment type="caution">
    <text evidence="9">The sequence shown here is derived from an EMBL/GenBank/DDBJ whole genome shotgun (WGS) entry which is preliminary data.</text>
</comment>
<feature type="region of interest" description="Disordered" evidence="6">
    <location>
        <begin position="1"/>
        <end position="55"/>
    </location>
</feature>
<keyword evidence="4 7" id="KW-1133">Transmembrane helix</keyword>
<evidence type="ECO:0000256" key="6">
    <source>
        <dbReference type="SAM" id="MobiDB-lite"/>
    </source>
</evidence>
<dbReference type="EMBL" id="JAWRVE010000028">
    <property type="protein sequence ID" value="KAL1872677.1"/>
    <property type="molecule type" value="Genomic_DNA"/>
</dbReference>
<evidence type="ECO:0000313" key="10">
    <source>
        <dbReference type="Proteomes" id="UP001583177"/>
    </source>
</evidence>
<organism evidence="9 10">
    <name type="scientific">Diaporthe australafricana</name>
    <dbReference type="NCBI Taxonomy" id="127596"/>
    <lineage>
        <taxon>Eukaryota</taxon>
        <taxon>Fungi</taxon>
        <taxon>Dikarya</taxon>
        <taxon>Ascomycota</taxon>
        <taxon>Pezizomycotina</taxon>
        <taxon>Sordariomycetes</taxon>
        <taxon>Sordariomycetidae</taxon>
        <taxon>Diaporthales</taxon>
        <taxon>Diaporthaceae</taxon>
        <taxon>Diaporthe</taxon>
    </lineage>
</organism>
<dbReference type="Gene3D" id="1.20.1250.20">
    <property type="entry name" value="MFS general substrate transporter like domains"/>
    <property type="match status" value="1"/>
</dbReference>
<proteinExistence type="predicted"/>
<evidence type="ECO:0000259" key="8">
    <source>
        <dbReference type="PROSITE" id="PS50850"/>
    </source>
</evidence>
<keyword evidence="10" id="KW-1185">Reference proteome</keyword>
<name>A0ABR3XAG4_9PEZI</name>
<sequence>MATADVHVGQAITPEVEGPQIPTGPSPNNDSDHGNLKQGESEAAPTATAPPEPLYSVFTPRQKQVTVMIVSFVAMISPLSGNIYYPAIPALTKEYHVSTTLIQLTVTLYQVFQGIAPSFIANYSDSHGRRPAYAICLVIYLGANIGLALQSSYPALMVLRCLQSTGSSATVALAAGAVADMVTRAERGKFISYASLGVSLGPVLAPIIGGLLTEYLGWRSIFWFLTICAAVLFAVYFVLVPETARSVVGNGSVPPKSIVMTPGQYVRHRKRRGTGGAEQDAERATLKAARRRVNPFSALRILGEREGGVTLGFGALMYGGYFMVLTTLPTELTRRFGFNAAQTGLCYIPVFVGTLGSRWTAGRLLDWNYRRHARRLGVEITKDRQQDLDVLPIEAARLQVCIPMIYLTALCTVAYGWTMQTRSSLAGIEVTLFFLGIFNAGGLSGLSTLVVDTHQESPATATAANNLFRYLVSAGATAAGVPLIDRIGIGWTSVFIAGVFVFFSPCLWLVLFYGARWRREDKAKMEKAKQKRAEARKEEGSQHA</sequence>
<dbReference type="InterPro" id="IPR011701">
    <property type="entry name" value="MFS"/>
</dbReference>
<feature type="transmembrane region" description="Helical" evidence="7">
    <location>
        <begin position="463"/>
        <end position="484"/>
    </location>
</feature>
<dbReference type="PROSITE" id="PS50850">
    <property type="entry name" value="MFS"/>
    <property type="match status" value="1"/>
</dbReference>
<comment type="subcellular location">
    <subcellularLocation>
        <location evidence="1">Membrane</location>
        <topology evidence="1">Multi-pass membrane protein</topology>
    </subcellularLocation>
</comment>
<feature type="transmembrane region" description="Helical" evidence="7">
    <location>
        <begin position="65"/>
        <end position="88"/>
    </location>
</feature>
<evidence type="ECO:0000256" key="2">
    <source>
        <dbReference type="ARBA" id="ARBA00022448"/>
    </source>
</evidence>
<dbReference type="CDD" id="cd17323">
    <property type="entry name" value="MFS_Tpo1_MDR_like"/>
    <property type="match status" value="1"/>
</dbReference>
<dbReference type="PANTHER" id="PTHR23502:SF51">
    <property type="entry name" value="QUINIDINE RESISTANCE PROTEIN 1-RELATED"/>
    <property type="match status" value="1"/>
</dbReference>
<evidence type="ECO:0000256" key="5">
    <source>
        <dbReference type="ARBA" id="ARBA00023136"/>
    </source>
</evidence>
<accession>A0ABR3XAG4</accession>
<feature type="domain" description="Major facilitator superfamily (MFS) profile" evidence="8">
    <location>
        <begin position="66"/>
        <end position="522"/>
    </location>
</feature>
<protein>
    <recommendedName>
        <fullName evidence="8">Major facilitator superfamily (MFS) profile domain-containing protein</fullName>
    </recommendedName>
</protein>
<dbReference type="InterPro" id="IPR036259">
    <property type="entry name" value="MFS_trans_sf"/>
</dbReference>
<keyword evidence="3 7" id="KW-0812">Transmembrane</keyword>
<feature type="transmembrane region" description="Helical" evidence="7">
    <location>
        <begin position="155"/>
        <end position="178"/>
    </location>
</feature>
<feature type="transmembrane region" description="Helical" evidence="7">
    <location>
        <begin position="430"/>
        <end position="451"/>
    </location>
</feature>
<keyword evidence="2" id="KW-0813">Transport</keyword>
<dbReference type="Proteomes" id="UP001583177">
    <property type="component" value="Unassembled WGS sequence"/>
</dbReference>
<feature type="transmembrane region" description="Helical" evidence="7">
    <location>
        <begin position="400"/>
        <end position="418"/>
    </location>
</feature>